<dbReference type="FunFam" id="3.40.50.300:FF:000093">
    <property type="entry name" value="Fidgetin-like 1"/>
    <property type="match status" value="1"/>
</dbReference>
<dbReference type="CDD" id="cd19524">
    <property type="entry name" value="RecA-like_spastin"/>
    <property type="match status" value="1"/>
</dbReference>
<evidence type="ECO:0000259" key="13">
    <source>
        <dbReference type="SMART" id="SM00745"/>
    </source>
</evidence>
<dbReference type="STRING" id="299467.A0A443SW43"/>
<keyword evidence="4 9" id="KW-0067">ATP-binding</keyword>
<evidence type="ECO:0000256" key="8">
    <source>
        <dbReference type="ARBA" id="ARBA00036378"/>
    </source>
</evidence>
<feature type="domain" description="AAA+ ATPase" evidence="12">
    <location>
        <begin position="337"/>
        <end position="473"/>
    </location>
</feature>
<keyword evidence="3 9" id="KW-0547">Nucleotide-binding</keyword>
<dbReference type="GO" id="GO:0016020">
    <property type="term" value="C:membrane"/>
    <property type="evidence" value="ECO:0007669"/>
    <property type="project" value="UniProtKB-SubCell"/>
</dbReference>
<dbReference type="PANTHER" id="PTHR23074">
    <property type="entry name" value="AAA DOMAIN-CONTAINING"/>
    <property type="match status" value="1"/>
</dbReference>
<evidence type="ECO:0000256" key="11">
    <source>
        <dbReference type="SAM" id="Phobius"/>
    </source>
</evidence>
<feature type="compositionally biased region" description="Polar residues" evidence="10">
    <location>
        <begin position="245"/>
        <end position="266"/>
    </location>
</feature>
<evidence type="ECO:0000313" key="14">
    <source>
        <dbReference type="EMBL" id="RWS31741.1"/>
    </source>
</evidence>
<evidence type="ECO:0000256" key="1">
    <source>
        <dbReference type="ARBA" id="ARBA00022490"/>
    </source>
</evidence>
<protein>
    <recommendedName>
        <fullName evidence="9">Spastin</fullName>
        <ecNumber evidence="9">5.6.1.1</ecNumber>
    </recommendedName>
</protein>
<keyword evidence="6 9" id="KW-0206">Cytoskeleton</keyword>
<dbReference type="VEuPathDB" id="VectorBase:LDEU000301"/>
<organism evidence="14 15">
    <name type="scientific">Leptotrombidium deliense</name>
    <dbReference type="NCBI Taxonomy" id="299467"/>
    <lineage>
        <taxon>Eukaryota</taxon>
        <taxon>Metazoa</taxon>
        <taxon>Ecdysozoa</taxon>
        <taxon>Arthropoda</taxon>
        <taxon>Chelicerata</taxon>
        <taxon>Arachnida</taxon>
        <taxon>Acari</taxon>
        <taxon>Acariformes</taxon>
        <taxon>Trombidiformes</taxon>
        <taxon>Prostigmata</taxon>
        <taxon>Anystina</taxon>
        <taxon>Parasitengona</taxon>
        <taxon>Trombiculoidea</taxon>
        <taxon>Trombiculidae</taxon>
        <taxon>Leptotrombidium</taxon>
    </lineage>
</organism>
<proteinExistence type="inferred from homology"/>
<evidence type="ECO:0000256" key="6">
    <source>
        <dbReference type="ARBA" id="ARBA00023212"/>
    </source>
</evidence>
<dbReference type="InterPro" id="IPR003593">
    <property type="entry name" value="AAA+_ATPase"/>
</dbReference>
<keyword evidence="5 9" id="KW-0472">Membrane</keyword>
<name>A0A443SW43_9ACAR</name>
<feature type="region of interest" description="Disordered" evidence="10">
    <location>
        <begin position="205"/>
        <end position="266"/>
    </location>
</feature>
<evidence type="ECO:0000256" key="9">
    <source>
        <dbReference type="HAMAP-Rule" id="MF_03021"/>
    </source>
</evidence>
<comment type="subcellular location">
    <subcellularLocation>
        <location evidence="9">Membrane</location>
        <topology evidence="9">Peripheral membrane protein</topology>
    </subcellularLocation>
    <subcellularLocation>
        <location evidence="9">Cytoplasm</location>
        <location evidence="9">Cytoskeleton</location>
        <location evidence="9">Microtubule organizing center</location>
        <location evidence="9">Centrosome</location>
    </subcellularLocation>
    <subcellularLocation>
        <location evidence="9">Cytoplasm</location>
        <location evidence="9">Cytoskeleton</location>
    </subcellularLocation>
    <text evidence="9">Forms an intramembrane hairpin-like structure in the membrane.</text>
</comment>
<dbReference type="GO" id="GO:0016887">
    <property type="term" value="F:ATP hydrolysis activity"/>
    <property type="evidence" value="ECO:0007669"/>
    <property type="project" value="InterPro"/>
</dbReference>
<dbReference type="FunFam" id="1.10.8.60:FF:000022">
    <property type="entry name" value="Fidgetin like 1"/>
    <property type="match status" value="1"/>
</dbReference>
<evidence type="ECO:0000256" key="2">
    <source>
        <dbReference type="ARBA" id="ARBA00022701"/>
    </source>
</evidence>
<comment type="subunit">
    <text evidence="9">Homohexamer. The homohexamer is stabilized by ATP-binding. The homohexamer may adopt a ring conformation through which microtubules pass prior to being severed. Interacts with microtubules.</text>
</comment>
<dbReference type="Pfam" id="PF00004">
    <property type="entry name" value="AAA"/>
    <property type="match status" value="1"/>
</dbReference>
<dbReference type="GO" id="GO:0005524">
    <property type="term" value="F:ATP binding"/>
    <property type="evidence" value="ECO:0007669"/>
    <property type="project" value="UniProtKB-UniRule"/>
</dbReference>
<dbReference type="GO" id="GO:0008017">
    <property type="term" value="F:microtubule binding"/>
    <property type="evidence" value="ECO:0007669"/>
    <property type="project" value="UniProtKB-UniRule"/>
</dbReference>
<dbReference type="AlphaFoldDB" id="A0A443SW43"/>
<keyword evidence="11" id="KW-1133">Transmembrane helix</keyword>
<feature type="transmembrane region" description="Helical" evidence="11">
    <location>
        <begin position="35"/>
        <end position="57"/>
    </location>
</feature>
<dbReference type="GO" id="GO:0034214">
    <property type="term" value="P:protein hexamerization"/>
    <property type="evidence" value="ECO:0007669"/>
    <property type="project" value="UniProtKB-UniRule"/>
</dbReference>
<dbReference type="GO" id="GO:0005813">
    <property type="term" value="C:centrosome"/>
    <property type="evidence" value="ECO:0007669"/>
    <property type="project" value="UniProtKB-SubCell"/>
</dbReference>
<dbReference type="InterPro" id="IPR017179">
    <property type="entry name" value="Spastin"/>
</dbReference>
<keyword evidence="2 9" id="KW-0493">Microtubule</keyword>
<keyword evidence="15" id="KW-1185">Reference proteome</keyword>
<dbReference type="InterPro" id="IPR041569">
    <property type="entry name" value="AAA_lid_3"/>
</dbReference>
<feature type="topological domain" description="Cytoplasmic" evidence="9">
    <location>
        <begin position="1"/>
        <end position="39"/>
    </location>
</feature>
<dbReference type="SMART" id="SM00382">
    <property type="entry name" value="AAA"/>
    <property type="match status" value="1"/>
</dbReference>
<evidence type="ECO:0000256" key="7">
    <source>
        <dbReference type="ARBA" id="ARBA00023235"/>
    </source>
</evidence>
<dbReference type="Proteomes" id="UP000288716">
    <property type="component" value="Unassembled WGS sequence"/>
</dbReference>
<dbReference type="GO" id="GO:0051013">
    <property type="term" value="P:microtubule severing"/>
    <property type="evidence" value="ECO:0007669"/>
    <property type="project" value="UniProtKB-UniRule"/>
</dbReference>
<feature type="topological domain" description="Cytoplasmic" evidence="9">
    <location>
        <begin position="61"/>
        <end position="579"/>
    </location>
</feature>
<dbReference type="InterPro" id="IPR003959">
    <property type="entry name" value="ATPase_AAA_core"/>
</dbReference>
<feature type="compositionally biased region" description="Polar residues" evidence="10">
    <location>
        <begin position="205"/>
        <end position="237"/>
    </location>
</feature>
<dbReference type="Gene3D" id="1.20.58.80">
    <property type="entry name" value="Phosphotransferase system, lactose/cellobiose-type IIA subunit"/>
    <property type="match status" value="1"/>
</dbReference>
<sequence length="579" mass="65268">MSDSCSTNTNAVSDKTRKARECENGGNGSFRGKRFLSYPLIVIFMLIKFIFANLYLLTWCVYDYLRAYFVPPVSAKERIGSDIKSLITMSNEKKAEAINLRLIEQKEHHKNAYEFISKALQMDEEENVEQKEVIIELYKRGLKELEKGIAIEFSEKEGPTWDRARKLREKMINNLVMVQDRLKHLATDKNVNKVTAQLSQIGLSQGRSQTLPRTQTTHKCVASTSARRNPATSTPPSTRRIPHSPSYQSISKTRTLNPLKPSSSTSRLNTVSVASKVASIRGIDKKLIQMIVNEIYDGSCTVRFIDIAGQETAKQALQEMVILPTLRPELFTGLRAPPKGLLLFGPPGNGKTMLAKAVAVESNSTFLNISASTLTSKWLGEGEKIVRALFAVARELQPTIIFIDEVDSLLTERRENEHEASRRLKTEFFIEFEGLHSTSDERILVMAATNRPQELDEAALRRFTKRVYVTLPDFETRIVLLTKLLKSHNNLLNSGELQEISELTDGYSGSDLTALAKDAAFGPIREMGIDKVKNVDLASMRRITVEDFYDSLKRIRKSVSSASLQSYEKWNQEYGDISI</sequence>
<evidence type="ECO:0000256" key="5">
    <source>
        <dbReference type="ARBA" id="ARBA00023136"/>
    </source>
</evidence>
<dbReference type="Pfam" id="PF17862">
    <property type="entry name" value="AAA_lid_3"/>
    <property type="match status" value="1"/>
</dbReference>
<dbReference type="PROSITE" id="PS00674">
    <property type="entry name" value="AAA"/>
    <property type="match status" value="1"/>
</dbReference>
<keyword evidence="7 9" id="KW-0413">Isomerase</keyword>
<dbReference type="GO" id="GO:0005819">
    <property type="term" value="C:spindle"/>
    <property type="evidence" value="ECO:0007669"/>
    <property type="project" value="UniProtKB-UniRule"/>
</dbReference>
<dbReference type="GO" id="GO:0000070">
    <property type="term" value="P:mitotic sister chromatid segregation"/>
    <property type="evidence" value="ECO:0007669"/>
    <property type="project" value="UniProtKB-ARBA"/>
</dbReference>
<evidence type="ECO:0000256" key="3">
    <source>
        <dbReference type="ARBA" id="ARBA00022741"/>
    </source>
</evidence>
<comment type="similarity">
    <text evidence="9">Belongs to the AAA ATPase family. Spastin subfamily.</text>
</comment>
<dbReference type="GO" id="GO:0031117">
    <property type="term" value="P:positive regulation of microtubule depolymerization"/>
    <property type="evidence" value="ECO:0007669"/>
    <property type="project" value="UniProtKB-UniRule"/>
</dbReference>
<dbReference type="EC" id="5.6.1.1" evidence="9"/>
<dbReference type="InterPro" id="IPR027417">
    <property type="entry name" value="P-loop_NTPase"/>
</dbReference>
<evidence type="ECO:0000256" key="4">
    <source>
        <dbReference type="ARBA" id="ARBA00022840"/>
    </source>
</evidence>
<comment type="function">
    <text evidence="9">ATP-dependent microtubule severing protein. Microtubule severing may promote reorganization of cellular microtubule arrays and the release of microtubules from the microtubule organizing center following nucleation.</text>
</comment>
<gene>
    <name evidence="14" type="ORF">B4U80_02923</name>
</gene>
<comment type="catalytic activity">
    <reaction evidence="8 9">
        <text>n ATP + n H2O + a microtubule = n ADP + n phosphate + (n+1) alpha/beta tubulin heterodimers.</text>
        <dbReference type="EC" id="5.6.1.1"/>
    </reaction>
</comment>
<dbReference type="SMART" id="SM00745">
    <property type="entry name" value="MIT"/>
    <property type="match status" value="1"/>
</dbReference>
<evidence type="ECO:0000259" key="12">
    <source>
        <dbReference type="SMART" id="SM00382"/>
    </source>
</evidence>
<dbReference type="InterPro" id="IPR050304">
    <property type="entry name" value="MT-severing_AAA_ATPase"/>
</dbReference>
<accession>A0A443SW43</accession>
<evidence type="ECO:0000256" key="10">
    <source>
        <dbReference type="SAM" id="MobiDB-lite"/>
    </source>
</evidence>
<dbReference type="InterPro" id="IPR007330">
    <property type="entry name" value="MIT_dom"/>
</dbReference>
<dbReference type="Gene3D" id="3.40.50.300">
    <property type="entry name" value="P-loop containing nucleotide triphosphate hydrolases"/>
    <property type="match status" value="1"/>
</dbReference>
<feature type="domain" description="MIT" evidence="13">
    <location>
        <begin position="105"/>
        <end position="184"/>
    </location>
</feature>
<dbReference type="OrthoDB" id="10251136at2759"/>
<dbReference type="HAMAP" id="MF_03021">
    <property type="entry name" value="Spastin"/>
    <property type="match status" value="1"/>
</dbReference>
<comment type="caution">
    <text evidence="9">Lacks conserved residue(s) required for the propagation of feature annotation.</text>
</comment>
<feature type="binding site" evidence="9">
    <location>
        <begin position="345"/>
        <end position="352"/>
    </location>
    <ligand>
        <name>ATP</name>
        <dbReference type="ChEBI" id="CHEBI:30616"/>
    </ligand>
</feature>
<keyword evidence="11" id="KW-0812">Transmembrane</keyword>
<keyword evidence="1 9" id="KW-0963">Cytoplasm</keyword>
<dbReference type="GO" id="GO:0008568">
    <property type="term" value="F:microtubule severing ATPase activity"/>
    <property type="evidence" value="ECO:0007669"/>
    <property type="project" value="UniProtKB-UniRule"/>
</dbReference>
<dbReference type="GO" id="GO:0005737">
    <property type="term" value="C:cytoplasm"/>
    <property type="evidence" value="ECO:0007669"/>
    <property type="project" value="UniProtKB-UniRule"/>
</dbReference>
<dbReference type="EMBL" id="NCKV01000076">
    <property type="protein sequence ID" value="RWS31741.1"/>
    <property type="molecule type" value="Genomic_DNA"/>
</dbReference>
<dbReference type="FunFam" id="1.20.58.80:FF:000006">
    <property type="entry name" value="Spastin"/>
    <property type="match status" value="1"/>
</dbReference>
<dbReference type="Gene3D" id="1.10.8.60">
    <property type="match status" value="1"/>
</dbReference>
<comment type="caution">
    <text evidence="14">The sequence shown here is derived from an EMBL/GenBank/DDBJ whole genome shotgun (WGS) entry which is preliminary data.</text>
</comment>
<dbReference type="GO" id="GO:0005874">
    <property type="term" value="C:microtubule"/>
    <property type="evidence" value="ECO:0007669"/>
    <property type="project" value="UniProtKB-UniRule"/>
</dbReference>
<dbReference type="PANTHER" id="PTHR23074:SF86">
    <property type="entry name" value="SPASTIN"/>
    <property type="match status" value="1"/>
</dbReference>
<dbReference type="SUPFAM" id="SSF52540">
    <property type="entry name" value="P-loop containing nucleoside triphosphate hydrolases"/>
    <property type="match status" value="1"/>
</dbReference>
<dbReference type="InterPro" id="IPR003960">
    <property type="entry name" value="ATPase_AAA_CS"/>
</dbReference>
<evidence type="ECO:0000313" key="15">
    <source>
        <dbReference type="Proteomes" id="UP000288716"/>
    </source>
</evidence>
<reference evidence="14 15" key="1">
    <citation type="journal article" date="2018" name="Gigascience">
        <title>Genomes of trombidid mites reveal novel predicted allergens and laterally-transferred genes associated with secondary metabolism.</title>
        <authorList>
            <person name="Dong X."/>
            <person name="Chaisiri K."/>
            <person name="Xia D."/>
            <person name="Armstrong S.D."/>
            <person name="Fang Y."/>
            <person name="Donnelly M.J."/>
            <person name="Kadowaki T."/>
            <person name="McGarry J.W."/>
            <person name="Darby A.C."/>
            <person name="Makepeace B.L."/>
        </authorList>
    </citation>
    <scope>NUCLEOTIDE SEQUENCE [LARGE SCALE GENOMIC DNA]</scope>
    <source>
        <strain evidence="14">UoL-UT</strain>
    </source>
</reference>